<keyword evidence="2" id="KW-1185">Reference proteome</keyword>
<name>H1DIU3_9BACT</name>
<protein>
    <submittedName>
        <fullName evidence="1">Uncharacterized protein</fullName>
    </submittedName>
</protein>
<evidence type="ECO:0000313" key="1">
    <source>
        <dbReference type="EMBL" id="EHP46705.1"/>
    </source>
</evidence>
<organism evidence="1 2">
    <name type="scientific">Odoribacter laneus YIT 12061</name>
    <dbReference type="NCBI Taxonomy" id="742817"/>
    <lineage>
        <taxon>Bacteria</taxon>
        <taxon>Pseudomonadati</taxon>
        <taxon>Bacteroidota</taxon>
        <taxon>Bacteroidia</taxon>
        <taxon>Bacteroidales</taxon>
        <taxon>Odoribacteraceae</taxon>
        <taxon>Odoribacter</taxon>
    </lineage>
</organism>
<dbReference type="PATRIC" id="fig|742817.3.peg.2486"/>
<dbReference type="EMBL" id="ADMC01000025">
    <property type="protein sequence ID" value="EHP46705.1"/>
    <property type="molecule type" value="Genomic_DNA"/>
</dbReference>
<sequence length="61" mass="7130">MDWNGEESFRGYLRLKKGVKPATVEVKMGTVVKEYEKNEYAGETYSLQPVKKSSWKTDQRK</sequence>
<reference evidence="1 2" key="1">
    <citation type="submission" date="2012-01" db="EMBL/GenBank/DDBJ databases">
        <title>The Genome Sequence of Odoribacter laneus YIT 12061.</title>
        <authorList>
            <consortium name="The Broad Institute Genome Sequencing Platform"/>
            <person name="Earl A."/>
            <person name="Ward D."/>
            <person name="Feldgarden M."/>
            <person name="Gevers D."/>
            <person name="Morotomi M."/>
            <person name="Young S.K."/>
            <person name="Zeng Q."/>
            <person name="Gargeya S."/>
            <person name="Fitzgerald M."/>
            <person name="Haas B."/>
            <person name="Abouelleil A."/>
            <person name="Alvarado L."/>
            <person name="Arachchi H.M."/>
            <person name="Berlin A."/>
            <person name="Chapman S.B."/>
            <person name="Gearin G."/>
            <person name="Goldberg J."/>
            <person name="Griggs A."/>
            <person name="Gujja S."/>
            <person name="Hansen M."/>
            <person name="Heiman D."/>
            <person name="Howarth C."/>
            <person name="Larimer J."/>
            <person name="Lui A."/>
            <person name="MacDonald P.J.P."/>
            <person name="McCowen C."/>
            <person name="Montmayeur A."/>
            <person name="Murphy C."/>
            <person name="Neiman D."/>
            <person name="Pearson M."/>
            <person name="Priest M."/>
            <person name="Roberts A."/>
            <person name="Saif S."/>
            <person name="Shea T."/>
            <person name="Sisk P."/>
            <person name="Stolte C."/>
            <person name="Sykes S."/>
            <person name="Wortman J."/>
            <person name="Nusbaum C."/>
            <person name="Birren B."/>
        </authorList>
    </citation>
    <scope>NUCLEOTIDE SEQUENCE [LARGE SCALE GENOMIC DNA]</scope>
    <source>
        <strain evidence="1 2">YIT 12061</strain>
    </source>
</reference>
<dbReference type="GeneID" id="98069866"/>
<dbReference type="RefSeq" id="WP_009137468.1">
    <property type="nucleotide sequence ID" value="NZ_JH594596.1"/>
</dbReference>
<dbReference type="HOGENOM" id="CLU_2918132_0_0_10"/>
<dbReference type="AlphaFoldDB" id="H1DIU3"/>
<dbReference type="Proteomes" id="UP000004892">
    <property type="component" value="Unassembled WGS sequence"/>
</dbReference>
<dbReference type="STRING" id="742817.HMPREF9449_02322"/>
<comment type="caution">
    <text evidence="1">The sequence shown here is derived from an EMBL/GenBank/DDBJ whole genome shotgun (WGS) entry which is preliminary data.</text>
</comment>
<accession>H1DIU3</accession>
<proteinExistence type="predicted"/>
<gene>
    <name evidence="1" type="ORF">HMPREF9449_02322</name>
</gene>
<evidence type="ECO:0000313" key="2">
    <source>
        <dbReference type="Proteomes" id="UP000004892"/>
    </source>
</evidence>